<organism evidence="1">
    <name type="scientific">marine metagenome</name>
    <dbReference type="NCBI Taxonomy" id="408172"/>
    <lineage>
        <taxon>unclassified sequences</taxon>
        <taxon>metagenomes</taxon>
        <taxon>ecological metagenomes</taxon>
    </lineage>
</organism>
<accession>A0A382RSG0</accession>
<protein>
    <recommendedName>
        <fullName evidence="2">Cell shape determination protein CcmA</fullName>
    </recommendedName>
</protein>
<dbReference type="PANTHER" id="PTHR35024:SF4">
    <property type="entry name" value="POLYMER-FORMING CYTOSKELETAL PROTEIN"/>
    <property type="match status" value="1"/>
</dbReference>
<evidence type="ECO:0008006" key="2">
    <source>
        <dbReference type="Google" id="ProtNLM"/>
    </source>
</evidence>
<evidence type="ECO:0000313" key="1">
    <source>
        <dbReference type="EMBL" id="SVD00619.1"/>
    </source>
</evidence>
<dbReference type="AlphaFoldDB" id="A0A382RSG0"/>
<reference evidence="1" key="1">
    <citation type="submission" date="2018-05" db="EMBL/GenBank/DDBJ databases">
        <authorList>
            <person name="Lanie J.A."/>
            <person name="Ng W.-L."/>
            <person name="Kazmierczak K.M."/>
            <person name="Andrzejewski T.M."/>
            <person name="Davidsen T.M."/>
            <person name="Wayne K.J."/>
            <person name="Tettelin H."/>
            <person name="Glass J.I."/>
            <person name="Rusch D."/>
            <person name="Podicherti R."/>
            <person name="Tsui H.-C.T."/>
            <person name="Winkler M.E."/>
        </authorList>
    </citation>
    <scope>NUCLEOTIDE SEQUENCE</scope>
</reference>
<sequence>MKKLMGGNPGQVSLIAENCKIEGDLIIKSQLIVNGVVEGNICALDDQDAIITVGQRGLVKGEIRAPTIIVNGKVEGDIYSEKHLELSSKANVRGAVYYRIIEMMKGSQLL</sequence>
<dbReference type="EMBL" id="UINC01123864">
    <property type="protein sequence ID" value="SVD00619.1"/>
    <property type="molecule type" value="Genomic_DNA"/>
</dbReference>
<proteinExistence type="predicted"/>
<name>A0A382RSG0_9ZZZZ</name>
<dbReference type="InterPro" id="IPR007607">
    <property type="entry name" value="BacA/B"/>
</dbReference>
<dbReference type="Pfam" id="PF04519">
    <property type="entry name" value="Bactofilin"/>
    <property type="match status" value="1"/>
</dbReference>
<gene>
    <name evidence="1" type="ORF">METZ01_LOCUS353473</name>
</gene>
<dbReference type="PANTHER" id="PTHR35024">
    <property type="entry name" value="HYPOTHETICAL CYTOSOLIC PROTEIN"/>
    <property type="match status" value="1"/>
</dbReference>
<feature type="non-terminal residue" evidence="1">
    <location>
        <position position="110"/>
    </location>
</feature>